<accession>A0AAD7MUT0</accession>
<dbReference type="EMBL" id="JARKIB010000151">
    <property type="protein sequence ID" value="KAJ7731649.1"/>
    <property type="molecule type" value="Genomic_DNA"/>
</dbReference>
<sequence length="127" mass="14616">MVNRRIHNASKDIALRLLARRRDTREIAKICDFSTRTLARTIKRHRMTGSVAKAAVLGAGRPRLINSKDATVLLRLAKHRPSTFLDEYQRYLHTHRHLPVSIATVHRTFERAGLSVKRVQKMAAERD</sequence>
<proteinExistence type="predicted"/>
<evidence type="ECO:0000313" key="2">
    <source>
        <dbReference type="Proteomes" id="UP001215598"/>
    </source>
</evidence>
<dbReference type="InterPro" id="IPR009057">
    <property type="entry name" value="Homeodomain-like_sf"/>
</dbReference>
<organism evidence="1 2">
    <name type="scientific">Mycena metata</name>
    <dbReference type="NCBI Taxonomy" id="1033252"/>
    <lineage>
        <taxon>Eukaryota</taxon>
        <taxon>Fungi</taxon>
        <taxon>Dikarya</taxon>
        <taxon>Basidiomycota</taxon>
        <taxon>Agaricomycotina</taxon>
        <taxon>Agaricomycetes</taxon>
        <taxon>Agaricomycetidae</taxon>
        <taxon>Agaricales</taxon>
        <taxon>Marasmiineae</taxon>
        <taxon>Mycenaceae</taxon>
        <taxon>Mycena</taxon>
    </lineage>
</organism>
<protein>
    <submittedName>
        <fullName evidence="1">Uncharacterized protein</fullName>
    </submittedName>
</protein>
<keyword evidence="2" id="KW-1185">Reference proteome</keyword>
<feature type="non-terminal residue" evidence="1">
    <location>
        <position position="127"/>
    </location>
</feature>
<dbReference type="SUPFAM" id="SSF46689">
    <property type="entry name" value="Homeodomain-like"/>
    <property type="match status" value="1"/>
</dbReference>
<name>A0AAD7MUT0_9AGAR</name>
<dbReference type="Proteomes" id="UP001215598">
    <property type="component" value="Unassembled WGS sequence"/>
</dbReference>
<gene>
    <name evidence="1" type="ORF">B0H16DRAFT_1260739</name>
</gene>
<dbReference type="AlphaFoldDB" id="A0AAD7MUT0"/>
<reference evidence="1" key="1">
    <citation type="submission" date="2023-03" db="EMBL/GenBank/DDBJ databases">
        <title>Massive genome expansion in bonnet fungi (Mycena s.s.) driven by repeated elements and novel gene families across ecological guilds.</title>
        <authorList>
            <consortium name="Lawrence Berkeley National Laboratory"/>
            <person name="Harder C.B."/>
            <person name="Miyauchi S."/>
            <person name="Viragh M."/>
            <person name="Kuo A."/>
            <person name="Thoen E."/>
            <person name="Andreopoulos B."/>
            <person name="Lu D."/>
            <person name="Skrede I."/>
            <person name="Drula E."/>
            <person name="Henrissat B."/>
            <person name="Morin E."/>
            <person name="Kohler A."/>
            <person name="Barry K."/>
            <person name="LaButti K."/>
            <person name="Morin E."/>
            <person name="Salamov A."/>
            <person name="Lipzen A."/>
            <person name="Mereny Z."/>
            <person name="Hegedus B."/>
            <person name="Baldrian P."/>
            <person name="Stursova M."/>
            <person name="Weitz H."/>
            <person name="Taylor A."/>
            <person name="Grigoriev I.V."/>
            <person name="Nagy L.G."/>
            <person name="Martin F."/>
            <person name="Kauserud H."/>
        </authorList>
    </citation>
    <scope>NUCLEOTIDE SEQUENCE</scope>
    <source>
        <strain evidence="1">CBHHK182m</strain>
    </source>
</reference>
<evidence type="ECO:0000313" key="1">
    <source>
        <dbReference type="EMBL" id="KAJ7731649.1"/>
    </source>
</evidence>
<comment type="caution">
    <text evidence="1">The sequence shown here is derived from an EMBL/GenBank/DDBJ whole genome shotgun (WGS) entry which is preliminary data.</text>
</comment>